<evidence type="ECO:0000256" key="3">
    <source>
        <dbReference type="ARBA" id="ARBA00022884"/>
    </source>
</evidence>
<dbReference type="EMBL" id="JAAKDE010000023">
    <property type="protein sequence ID" value="MBA2133825.1"/>
    <property type="molecule type" value="Genomic_DNA"/>
</dbReference>
<dbReference type="GO" id="GO:0019843">
    <property type="term" value="F:rRNA binding"/>
    <property type="evidence" value="ECO:0007669"/>
    <property type="project" value="UniProtKB-UniRule"/>
</dbReference>
<comment type="subunit">
    <text evidence="5">Associates with stalled 50S ribosomal subunits. Binds to RqcP.</text>
</comment>
<keyword evidence="1 5" id="KW-0820">tRNA-binding</keyword>
<evidence type="ECO:0000313" key="7">
    <source>
        <dbReference type="EMBL" id="MBA2133825.1"/>
    </source>
</evidence>
<keyword evidence="3 5" id="KW-0694">RNA-binding</keyword>
<dbReference type="RefSeq" id="WP_181340292.1">
    <property type="nucleotide sequence ID" value="NZ_JAAKDE010000023.1"/>
</dbReference>
<comment type="function">
    <text evidence="5">Key component of the ribosome quality control system (RQC), a ribosome-associated complex that mediates the extraction of incompletely synthesized nascent chains from stalled ribosomes and their subsequent degradation. RqcH recruits Ala-charged tRNA, and with RqcP directs the elongation of stalled nascent chains on 50S ribosomal subunits, leading to non-templated C-terminal alanine extensions (Ala tail). The Ala tail promotes nascent chain degradation. May add between 1 and at least 8 Ala residues. Binds to stalled 50S ribosomal subunits.</text>
</comment>
<protein>
    <recommendedName>
        <fullName evidence="5">Rqc2 homolog RqcH</fullName>
        <shortName evidence="5">RqcH</shortName>
    </recommendedName>
</protein>
<sequence length="594" mass="67382">MPFDAFSIAHLTKELNEHLRNGRIDKIYQPDKETVIIEVFHPFPRRELQLLISAHPQFYRAHLVTEKPENPLRPPAFCMLLRKYLQGGRIIRLEQPTWERIIRLQIEVYDPEAGLTTFSLVFEAMGPNSNLILVNGEGIIVDALRRLAETTQREREILPGKPYLPPATPGRYHPANLTRAEWERIFQFSSGEQAIGTVLAKEIFGLSRPLLEETMQRAGVTTTMAVAEATTDLLRRLYDEVIAWHRRIAKEPVCFLYLDPSGSPLDFFPYQPLHLPAERLEPIADVNSAIVATLHRRNQEAVYQQKRAELKSIIKKAIQKAAKKRARQQAELTSAADAETYRLYGELIAAHLHEIKRGQTELVAPNYYHPQAAEVTIPLDPVLSPVANSQLYYKKYNKAKKGLEKIRAQLERTEVELEYYASLESALENSLSFADLLEIEAEMTEAGLLKAKNQPKQQTNTPVKNRPSLFRAADGWEILVGRNNKQNDQLTMKTAAPHDLWLHTQKIPGSHVIIRTQGKPVPPDVLLAAANLAVYYSKARGSSKVPVDYTERRHLRKPTGAPPGFVVYNRYQTLIIEPDPEILARLGAIDPSVQ</sequence>
<dbReference type="Gene3D" id="2.30.310.10">
    <property type="entry name" value="ibrinogen binding protein from staphylococcus aureus domain"/>
    <property type="match status" value="1"/>
</dbReference>
<evidence type="ECO:0000313" key="8">
    <source>
        <dbReference type="Proteomes" id="UP000657177"/>
    </source>
</evidence>
<keyword evidence="2 5" id="KW-0699">rRNA-binding</keyword>
<feature type="domain" description="NFACT RNA-binding" evidence="6">
    <location>
        <begin position="470"/>
        <end position="560"/>
    </location>
</feature>
<comment type="caution">
    <text evidence="7">The sequence shown here is derived from an EMBL/GenBank/DDBJ whole genome shotgun (WGS) entry which is preliminary data.</text>
</comment>
<dbReference type="PANTHER" id="PTHR15239">
    <property type="entry name" value="NUCLEAR EXPORT MEDIATOR FACTOR NEMF"/>
    <property type="match status" value="1"/>
</dbReference>
<name>A0A8J6I149_9FIRM</name>
<keyword evidence="8" id="KW-1185">Reference proteome</keyword>
<evidence type="ECO:0000256" key="2">
    <source>
        <dbReference type="ARBA" id="ARBA00022730"/>
    </source>
</evidence>
<dbReference type="InterPro" id="IPR051608">
    <property type="entry name" value="RQC_Subunit_NEMF"/>
</dbReference>
<dbReference type="Pfam" id="PF05833">
    <property type="entry name" value="NFACT_N"/>
    <property type="match status" value="1"/>
</dbReference>
<accession>A0A8J6I149</accession>
<comment type="similarity">
    <text evidence="5">Belongs to the NEMF family.</text>
</comment>
<dbReference type="GO" id="GO:0072344">
    <property type="term" value="P:rescue of stalled ribosome"/>
    <property type="evidence" value="ECO:0007669"/>
    <property type="project" value="UniProtKB-UniRule"/>
</dbReference>
<evidence type="ECO:0000259" key="6">
    <source>
        <dbReference type="Pfam" id="PF05670"/>
    </source>
</evidence>
<dbReference type="GO" id="GO:0000049">
    <property type="term" value="F:tRNA binding"/>
    <property type="evidence" value="ECO:0007669"/>
    <property type="project" value="UniProtKB-UniRule"/>
</dbReference>
<dbReference type="Proteomes" id="UP000657177">
    <property type="component" value="Unassembled WGS sequence"/>
</dbReference>
<evidence type="ECO:0000256" key="1">
    <source>
        <dbReference type="ARBA" id="ARBA00022555"/>
    </source>
</evidence>
<dbReference type="GO" id="GO:1990112">
    <property type="term" value="C:RQC complex"/>
    <property type="evidence" value="ECO:0007669"/>
    <property type="project" value="TreeGrafter"/>
</dbReference>
<gene>
    <name evidence="5" type="primary">rqcH</name>
    <name evidence="7" type="ORF">G5B42_09805</name>
</gene>
<dbReference type="InterPro" id="IPR008532">
    <property type="entry name" value="NFACT_RNA-bd"/>
</dbReference>
<proteinExistence type="inferred from homology"/>
<dbReference type="HAMAP" id="MF_00844_B">
    <property type="entry name" value="RqcH_B"/>
    <property type="match status" value="1"/>
</dbReference>
<reference evidence="7" key="1">
    <citation type="submission" date="2020-06" db="EMBL/GenBank/DDBJ databases">
        <title>Novel chitinolytic bacterium.</title>
        <authorList>
            <person name="Ungkulpasvich U."/>
            <person name="Kosugi A."/>
            <person name="Uke A."/>
        </authorList>
    </citation>
    <scope>NUCLEOTIDE SEQUENCE</scope>
    <source>
        <strain evidence="7">UUS1-1</strain>
    </source>
</reference>
<dbReference type="Pfam" id="PF05670">
    <property type="entry name" value="NFACT-R_1"/>
    <property type="match status" value="1"/>
</dbReference>
<dbReference type="InterPro" id="IPR043682">
    <property type="entry name" value="RqcH_bacterial"/>
</dbReference>
<dbReference type="PANTHER" id="PTHR15239:SF6">
    <property type="entry name" value="RIBOSOME QUALITY CONTROL COMPLEX SUBUNIT NEMF"/>
    <property type="match status" value="1"/>
</dbReference>
<evidence type="ECO:0000256" key="5">
    <source>
        <dbReference type="HAMAP-Rule" id="MF_00844"/>
    </source>
</evidence>
<dbReference type="GO" id="GO:0043023">
    <property type="term" value="F:ribosomal large subunit binding"/>
    <property type="evidence" value="ECO:0007669"/>
    <property type="project" value="UniProtKB-UniRule"/>
</dbReference>
<evidence type="ECO:0000256" key="4">
    <source>
        <dbReference type="ARBA" id="ARBA00022917"/>
    </source>
</evidence>
<dbReference type="AlphaFoldDB" id="A0A8J6I149"/>
<keyword evidence="4 5" id="KW-0648">Protein biosynthesis</keyword>
<organism evidence="7 8">
    <name type="scientific">Capillibacterium thermochitinicola</name>
    <dbReference type="NCBI Taxonomy" id="2699427"/>
    <lineage>
        <taxon>Bacteria</taxon>
        <taxon>Bacillati</taxon>
        <taxon>Bacillota</taxon>
        <taxon>Capillibacterium</taxon>
    </lineage>
</organism>